<feature type="chain" id="PRO_5011225420" description="LamG-like jellyroll fold domain-containing protein" evidence="3">
    <location>
        <begin position="26"/>
        <end position="1386"/>
    </location>
</feature>
<comment type="caution">
    <text evidence="5">The sequence shown here is derived from an EMBL/GenBank/DDBJ whole genome shotgun (WGS) entry which is preliminary data.</text>
</comment>
<evidence type="ECO:0000256" key="1">
    <source>
        <dbReference type="ARBA" id="ARBA00022729"/>
    </source>
</evidence>
<dbReference type="InterPro" id="IPR013320">
    <property type="entry name" value="ConA-like_dom_sf"/>
</dbReference>
<evidence type="ECO:0000256" key="3">
    <source>
        <dbReference type="SAM" id="SignalP"/>
    </source>
</evidence>
<dbReference type="PANTHER" id="PTHR42535">
    <property type="entry name" value="OOKINETE PROTEIN, PUTATIVE-RELATED"/>
    <property type="match status" value="1"/>
</dbReference>
<evidence type="ECO:0000259" key="4">
    <source>
        <dbReference type="SMART" id="SM00560"/>
    </source>
</evidence>
<dbReference type="InterPro" id="IPR046524">
    <property type="entry name" value="DUF6701"/>
</dbReference>
<dbReference type="PANTHER" id="PTHR42535:SF2">
    <property type="entry name" value="CHROMOSOME UNDETERMINED SCAFFOLD_146, WHOLE GENOME SHOTGUN SEQUENCE"/>
    <property type="match status" value="1"/>
</dbReference>
<feature type="signal peptide" evidence="3">
    <location>
        <begin position="1"/>
        <end position="25"/>
    </location>
</feature>
<evidence type="ECO:0000313" key="5">
    <source>
        <dbReference type="EMBL" id="OUL57483.1"/>
    </source>
</evidence>
<sequence>MLKLKRLINCALAVIFTMTGMQALALPQCDALFPGGLATFNNSTIRFDGAASINYPSNGELITSQMTKSRGRPKCPSPTNCFASGTNAITTAEASTIPSQFKAVTGTSIPSVLNGEYYFDQQILDFSAGTTYQVNGPTEIFLRWSFNSATKAQLRVLTTNINFAAGAYLVIYVDGTVITATSSYFKGFIFTTGEAQLGALSVIDGGVTAGADITVGAGFEANQLSVPNPVPGICGSAIVHGGGVANAHYPLDLCFDVTSSTVTDLINGYLAQATNIDENSNGVIHYSADLSANTNSDYLTFQDVSMLQGKSSFAVSTWLDFSNTQALQTVLSANNPANGSEFKIELRQWQSSFYPQVTLNGQSYWFFNPLNLSGWQHLVVSVEQENVCIYINGTISECIDLTAGALSISQMVLGQTISSSGVIGGQNYIGFIDEVVFFGGSLSLAEAKAVFDNQNAGNSYDGTAAHQAPECLIGWYQFEDNLNDSSQELINNLTGIGALTYSQTNPDPAYTEAPDSTCKYLELDGSSYARVNDSNDYNQEKLTVSAWVYPTREQNELQTLVSKDEHFEFHLNNQERLYWWWTNNNRQSRSLTSNISLSLNTWSHVAVTYQAGAQRMYINGNLVASSSWSDGLFDTPCDFYIGIDTATAGSTSCGGVLNNRRFQGKIDEVKIYASALTQAKVQEDMRKVHACSLNPSIDHYRIELASTTGLTCEATNVVLKACADATCATPYANNVTGQIVATPNTEATWAPSDAFSFTEQTNLAINYLQPQSVAYSLTNLQPTSAVRCFITGSETSQCATEFKDSGFKFVNGTDNSLLPNQIAGHDFTSYLKAVEKNTTTGACQSALSGPEQVQLKINCTTPGACISDTAMNFQSNGVSLNESAFVTVSANFDPSNNDLAILNNVYPDAGRISLDAQKTVANGAVLQGTSNEFVVRPDRFEFGFEDGHAPSDNSYAIDAASSVFKKTNQAFPVTISAVNKNGVPTQNFHSSDISSGSLSLNHDLQLPVGGELGDFSPDATGVVFNNGVAAFNATWSEVGIIGLETAVASGGYLGHVDTIIGEVDHIGRFVPAAFYLDTSSVILPPMCNSGFTYLEQPFRAAFKLKALSDEANNVIVTKNYSGSLAKADIAMKLENNEPTPRYKAHDDFKDSSNVNRLEDKANQGNWVAGEYQLDENDFVLKRDSSVDGPFKAMQFVITAQDNESSTFTELKDLNENYEANDLAQACNLNTPSTCNSVRLNPSPIEFKYGRYVLADTYGSAFNAIQVPLKAEYWDNNQWKLNAVDSCSTYQQGLVQISPNAPTLSFSLQGGAGPLTLNLGEYQLGEGVVVNPLSQEQGGVFILEYDSPPVWLQYDWLGDNSQLNPRSQIQFGRYRGNDRVIYWRESN</sequence>
<dbReference type="Pfam" id="PF13385">
    <property type="entry name" value="Laminin_G_3"/>
    <property type="match status" value="2"/>
</dbReference>
<protein>
    <recommendedName>
        <fullName evidence="4">LamG-like jellyroll fold domain-containing protein</fullName>
    </recommendedName>
</protein>
<dbReference type="RefSeq" id="WP_086744065.1">
    <property type="nucleotide sequence ID" value="NZ_MWPV01000003.1"/>
</dbReference>
<dbReference type="EMBL" id="MWPV01000003">
    <property type="protein sequence ID" value="OUL57483.1"/>
    <property type="molecule type" value="Genomic_DNA"/>
</dbReference>
<organism evidence="5 6">
    <name type="scientific">Pseudoalteromonas ulvae</name>
    <dbReference type="NCBI Taxonomy" id="107327"/>
    <lineage>
        <taxon>Bacteria</taxon>
        <taxon>Pseudomonadati</taxon>
        <taxon>Pseudomonadota</taxon>
        <taxon>Gammaproteobacteria</taxon>
        <taxon>Alteromonadales</taxon>
        <taxon>Pseudoalteromonadaceae</taxon>
        <taxon>Pseudoalteromonas</taxon>
    </lineage>
</organism>
<dbReference type="Gene3D" id="2.60.120.200">
    <property type="match status" value="2"/>
</dbReference>
<dbReference type="SUPFAM" id="SSF49899">
    <property type="entry name" value="Concanavalin A-like lectins/glucanases"/>
    <property type="match status" value="2"/>
</dbReference>
<reference evidence="5 6" key="1">
    <citation type="submission" date="2017-02" db="EMBL/GenBank/DDBJ databases">
        <title>Pseudoalteromonas ulvae TC14 Genome.</title>
        <authorList>
            <person name="Molmeret M."/>
        </authorList>
    </citation>
    <scope>NUCLEOTIDE SEQUENCE [LARGE SCALE GENOMIC DNA]</scope>
    <source>
        <strain evidence="5">TC14</strain>
    </source>
</reference>
<proteinExistence type="predicted"/>
<dbReference type="Pfam" id="PF20419">
    <property type="entry name" value="DUF6701"/>
    <property type="match status" value="1"/>
</dbReference>
<dbReference type="Proteomes" id="UP000194841">
    <property type="component" value="Unassembled WGS sequence"/>
</dbReference>
<keyword evidence="6" id="KW-1185">Reference proteome</keyword>
<keyword evidence="2" id="KW-1015">Disulfide bond</keyword>
<dbReference type="InterPro" id="IPR006558">
    <property type="entry name" value="LamG-like"/>
</dbReference>
<keyword evidence="1 3" id="KW-0732">Signal</keyword>
<dbReference type="SMART" id="SM00560">
    <property type="entry name" value="LamGL"/>
    <property type="match status" value="1"/>
</dbReference>
<accession>A0A244CPE2</accession>
<feature type="domain" description="LamG-like jellyroll fold" evidence="4">
    <location>
        <begin position="540"/>
        <end position="679"/>
    </location>
</feature>
<dbReference type="OrthoDB" id="9790247at2"/>
<gene>
    <name evidence="5" type="ORF">B1199_10425</name>
</gene>
<evidence type="ECO:0000256" key="2">
    <source>
        <dbReference type="ARBA" id="ARBA00023157"/>
    </source>
</evidence>
<evidence type="ECO:0000313" key="6">
    <source>
        <dbReference type="Proteomes" id="UP000194841"/>
    </source>
</evidence>
<name>A0A244CPE2_PSEDV</name>